<evidence type="ECO:0000259" key="1">
    <source>
        <dbReference type="SMART" id="SM00858"/>
    </source>
</evidence>
<dbReference type="InterPro" id="IPR031571">
    <property type="entry name" value="RcpC_dom"/>
</dbReference>
<dbReference type="NCBIfam" id="TIGR03177">
    <property type="entry name" value="pilus_cpaB"/>
    <property type="match status" value="1"/>
</dbReference>
<dbReference type="EMBL" id="CP014327">
    <property type="protein sequence ID" value="AML53496.1"/>
    <property type="molecule type" value="Genomic_DNA"/>
</dbReference>
<dbReference type="CDD" id="cd11614">
    <property type="entry name" value="SAF_CpaB_FlgA_like"/>
    <property type="match status" value="1"/>
</dbReference>
<evidence type="ECO:0000313" key="2">
    <source>
        <dbReference type="EMBL" id="AML53496.1"/>
    </source>
</evidence>
<dbReference type="InterPro" id="IPR013974">
    <property type="entry name" value="SAF"/>
</dbReference>
<sequence length="279" mass="29986">MRLVFGLVLMLGLGLAGFAVYTAKGFIEGKENQLARERAAAAKIVPTLDVYVATRRVVYGERLTLKDIKTIAWPENAIPEGAFTSEEALFSKGKDEPRTVLRTMELGEPIMAVKVTAPGEDAGITSRLTKGMRAFAIKVDVTTGVSGFLRPGDQVDVYWSGSSNGNDVTKLIETNVQLIAVDQTANSDRSDAAIARNVTVEITPQQVAALAQAQATGRLALSLVGAQDDTVADANIEINQRDLLGIVTQQVVEVEQQEVCTIRTRRGAEVVEIPITCTN</sequence>
<evidence type="ECO:0000313" key="3">
    <source>
        <dbReference type="Proteomes" id="UP000070371"/>
    </source>
</evidence>
<dbReference type="SMART" id="SM00858">
    <property type="entry name" value="SAF"/>
    <property type="match status" value="1"/>
</dbReference>
<dbReference type="Pfam" id="PF08666">
    <property type="entry name" value="SAF"/>
    <property type="match status" value="1"/>
</dbReference>
<gene>
    <name evidence="2" type="ORF">RC74_02530</name>
</gene>
<dbReference type="RefSeq" id="WP_039001538.1">
    <property type="nucleotide sequence ID" value="NZ_CP014327.1"/>
</dbReference>
<dbReference type="OrthoDB" id="163768at2"/>
<dbReference type="AlphaFoldDB" id="A0A126V6J7"/>
<dbReference type="Proteomes" id="UP000070371">
    <property type="component" value="Chromosome"/>
</dbReference>
<dbReference type="Pfam" id="PF16976">
    <property type="entry name" value="RcpC"/>
    <property type="match status" value="1"/>
</dbReference>
<keyword evidence="3" id="KW-1185">Reference proteome</keyword>
<dbReference type="STRING" id="1579316.RC74_02530"/>
<dbReference type="InterPro" id="IPR017592">
    <property type="entry name" value="Pilus_assmbl_Flp-typ_CpaB"/>
</dbReference>
<reference evidence="2 3" key="1">
    <citation type="submission" date="2016-02" db="EMBL/GenBank/DDBJ databases">
        <title>Complete genome sequence of Halocynthiibacter arcticus PAMC 20958t from arctic marine sediment.</title>
        <authorList>
            <person name="Lee Y.M."/>
            <person name="Baek K."/>
            <person name="Lee H.K."/>
            <person name="Shin S.C."/>
        </authorList>
    </citation>
    <scope>NUCLEOTIDE SEQUENCE [LARGE SCALE GENOMIC DNA]</scope>
    <source>
        <strain evidence="2">PAMC 20958</strain>
    </source>
</reference>
<accession>A0A126V6J7</accession>
<organism evidence="2 3">
    <name type="scientific">Falsihalocynthiibacter arcticus</name>
    <dbReference type="NCBI Taxonomy" id="1579316"/>
    <lineage>
        <taxon>Bacteria</taxon>
        <taxon>Pseudomonadati</taxon>
        <taxon>Pseudomonadota</taxon>
        <taxon>Alphaproteobacteria</taxon>
        <taxon>Rhodobacterales</taxon>
        <taxon>Roseobacteraceae</taxon>
        <taxon>Falsihalocynthiibacter</taxon>
    </lineage>
</organism>
<dbReference type="KEGG" id="hat:RC74_02530"/>
<protein>
    <submittedName>
        <fullName evidence="2">Flp pilus assembly protein CpaB</fullName>
    </submittedName>
</protein>
<feature type="domain" description="SAF" evidence="1">
    <location>
        <begin position="48"/>
        <end position="116"/>
    </location>
</feature>
<name>A0A126V6J7_9RHOB</name>
<proteinExistence type="predicted"/>